<accession>A0ACC1HL87</accession>
<protein>
    <submittedName>
        <fullName evidence="1">Uncharacterized protein</fullName>
    </submittedName>
</protein>
<name>A0ACC1HL87_9FUNG</name>
<reference evidence="1" key="1">
    <citation type="submission" date="2022-06" db="EMBL/GenBank/DDBJ databases">
        <title>Phylogenomic reconstructions and comparative analyses of Kickxellomycotina fungi.</title>
        <authorList>
            <person name="Reynolds N.K."/>
            <person name="Stajich J.E."/>
            <person name="Barry K."/>
            <person name="Grigoriev I.V."/>
            <person name="Crous P."/>
            <person name="Smith M.E."/>
        </authorList>
    </citation>
    <scope>NUCLEOTIDE SEQUENCE</scope>
    <source>
        <strain evidence="1">RSA 2271</strain>
    </source>
</reference>
<dbReference type="Proteomes" id="UP001145114">
    <property type="component" value="Unassembled WGS sequence"/>
</dbReference>
<proteinExistence type="predicted"/>
<comment type="caution">
    <text evidence="1">The sequence shown here is derived from an EMBL/GenBank/DDBJ whole genome shotgun (WGS) entry which is preliminary data.</text>
</comment>
<gene>
    <name evidence="1" type="ORF">EV182_007978</name>
</gene>
<feature type="non-terminal residue" evidence="1">
    <location>
        <position position="200"/>
    </location>
</feature>
<evidence type="ECO:0000313" key="2">
    <source>
        <dbReference type="Proteomes" id="UP001145114"/>
    </source>
</evidence>
<sequence length="200" mass="23544">MYTIHGGKEMPEIILDHLEGYRGSRPVRIGNGAADHLQLDIYGELMDSIYLYNKYGIPIGYDTWCHVRDIVDWVCDNHNRKDMGIWEVRGDQQHFTYSKFQCWVAIDRGLRLSDKRDFPCLQRHRWREVRDRLYEEIMDKAWNPEVGAFMLSYEKQDMLDAAVLSMPLMFFINAADPRFLSTLRLILRTPEKGGLVINNL</sequence>
<organism evidence="1 2">
    <name type="scientific">Spiromyces aspiralis</name>
    <dbReference type="NCBI Taxonomy" id="68401"/>
    <lineage>
        <taxon>Eukaryota</taxon>
        <taxon>Fungi</taxon>
        <taxon>Fungi incertae sedis</taxon>
        <taxon>Zoopagomycota</taxon>
        <taxon>Kickxellomycotina</taxon>
        <taxon>Kickxellomycetes</taxon>
        <taxon>Kickxellales</taxon>
        <taxon>Kickxellaceae</taxon>
        <taxon>Spiromyces</taxon>
    </lineage>
</organism>
<evidence type="ECO:0000313" key="1">
    <source>
        <dbReference type="EMBL" id="KAJ1676548.1"/>
    </source>
</evidence>
<dbReference type="EMBL" id="JAMZIH010003914">
    <property type="protein sequence ID" value="KAJ1676548.1"/>
    <property type="molecule type" value="Genomic_DNA"/>
</dbReference>
<keyword evidence="2" id="KW-1185">Reference proteome</keyword>